<dbReference type="Proteomes" id="UP000299102">
    <property type="component" value="Unassembled WGS sequence"/>
</dbReference>
<dbReference type="EMBL" id="BGZK01001704">
    <property type="protein sequence ID" value="GBP84882.1"/>
    <property type="molecule type" value="Genomic_DNA"/>
</dbReference>
<organism evidence="1 2">
    <name type="scientific">Eumeta variegata</name>
    <name type="common">Bagworm moth</name>
    <name type="synonym">Eumeta japonica</name>
    <dbReference type="NCBI Taxonomy" id="151549"/>
    <lineage>
        <taxon>Eukaryota</taxon>
        <taxon>Metazoa</taxon>
        <taxon>Ecdysozoa</taxon>
        <taxon>Arthropoda</taxon>
        <taxon>Hexapoda</taxon>
        <taxon>Insecta</taxon>
        <taxon>Pterygota</taxon>
        <taxon>Neoptera</taxon>
        <taxon>Endopterygota</taxon>
        <taxon>Lepidoptera</taxon>
        <taxon>Glossata</taxon>
        <taxon>Ditrysia</taxon>
        <taxon>Tineoidea</taxon>
        <taxon>Psychidae</taxon>
        <taxon>Oiketicinae</taxon>
        <taxon>Eumeta</taxon>
    </lineage>
</organism>
<proteinExistence type="predicted"/>
<evidence type="ECO:0000313" key="2">
    <source>
        <dbReference type="Proteomes" id="UP000299102"/>
    </source>
</evidence>
<name>A0A4C1ZC14_EUMVA</name>
<accession>A0A4C1ZC14</accession>
<sequence>MEILGRTYIYTGQTHNPPFGLRRSRIRALTIVLKSRRAKPRAQLVCGISVKTPEGSRAVFLGATRGREMFFRQYYKGKLIRYFYPTIPAELTTFFGGAVQRVSKIYAAFSKKTNNRRIFKIKATNSNNHFVIPISQQCFGITINKAQRTASQNNNTHGPVHEMSGNYVTRCRANGRITRKRINVMRARGRLSQVRRFVRWPSSRSALLTAPADPARP</sequence>
<reference evidence="1 2" key="1">
    <citation type="journal article" date="2019" name="Commun. Biol.">
        <title>The bagworm genome reveals a unique fibroin gene that provides high tensile strength.</title>
        <authorList>
            <person name="Kono N."/>
            <person name="Nakamura H."/>
            <person name="Ohtoshi R."/>
            <person name="Tomita M."/>
            <person name="Numata K."/>
            <person name="Arakawa K."/>
        </authorList>
    </citation>
    <scope>NUCLEOTIDE SEQUENCE [LARGE SCALE GENOMIC DNA]</scope>
</reference>
<comment type="caution">
    <text evidence="1">The sequence shown here is derived from an EMBL/GenBank/DDBJ whole genome shotgun (WGS) entry which is preliminary data.</text>
</comment>
<keyword evidence="2" id="KW-1185">Reference proteome</keyword>
<protein>
    <submittedName>
        <fullName evidence="1">Uncharacterized protein</fullName>
    </submittedName>
</protein>
<gene>
    <name evidence="1" type="ORF">EVAR_55842_1</name>
</gene>
<dbReference type="AlphaFoldDB" id="A0A4C1ZC14"/>
<evidence type="ECO:0000313" key="1">
    <source>
        <dbReference type="EMBL" id="GBP84882.1"/>
    </source>
</evidence>